<accession>A0A2P2KJ00</accession>
<feature type="chain" id="PRO_5015103205" description="Secreted protein" evidence="1">
    <location>
        <begin position="17"/>
        <end position="65"/>
    </location>
</feature>
<sequence length="65" mass="7318">MLLFLAYLISFHSVICSFGGCSSSCFFQKIWSGSSFLLPDAFCLHSFDCFSDNDTCYLCGIILFF</sequence>
<evidence type="ECO:0008006" key="3">
    <source>
        <dbReference type="Google" id="ProtNLM"/>
    </source>
</evidence>
<dbReference type="EMBL" id="GGEC01025185">
    <property type="protein sequence ID" value="MBX05669.1"/>
    <property type="molecule type" value="Transcribed_RNA"/>
</dbReference>
<evidence type="ECO:0000256" key="1">
    <source>
        <dbReference type="SAM" id="SignalP"/>
    </source>
</evidence>
<reference evidence="2" key="1">
    <citation type="submission" date="2018-02" db="EMBL/GenBank/DDBJ databases">
        <title>Rhizophora mucronata_Transcriptome.</title>
        <authorList>
            <person name="Meera S.P."/>
            <person name="Sreeshan A."/>
            <person name="Augustine A."/>
        </authorList>
    </citation>
    <scope>NUCLEOTIDE SEQUENCE</scope>
    <source>
        <tissue evidence="2">Leaf</tissue>
    </source>
</reference>
<evidence type="ECO:0000313" key="2">
    <source>
        <dbReference type="EMBL" id="MBX05669.1"/>
    </source>
</evidence>
<protein>
    <recommendedName>
        <fullName evidence="3">Secreted protein</fullName>
    </recommendedName>
</protein>
<organism evidence="2">
    <name type="scientific">Rhizophora mucronata</name>
    <name type="common">Asiatic mangrove</name>
    <dbReference type="NCBI Taxonomy" id="61149"/>
    <lineage>
        <taxon>Eukaryota</taxon>
        <taxon>Viridiplantae</taxon>
        <taxon>Streptophyta</taxon>
        <taxon>Embryophyta</taxon>
        <taxon>Tracheophyta</taxon>
        <taxon>Spermatophyta</taxon>
        <taxon>Magnoliopsida</taxon>
        <taxon>eudicotyledons</taxon>
        <taxon>Gunneridae</taxon>
        <taxon>Pentapetalae</taxon>
        <taxon>rosids</taxon>
        <taxon>fabids</taxon>
        <taxon>Malpighiales</taxon>
        <taxon>Rhizophoraceae</taxon>
        <taxon>Rhizophora</taxon>
    </lineage>
</organism>
<feature type="signal peptide" evidence="1">
    <location>
        <begin position="1"/>
        <end position="16"/>
    </location>
</feature>
<dbReference type="AlphaFoldDB" id="A0A2P2KJ00"/>
<proteinExistence type="predicted"/>
<name>A0A2P2KJ00_RHIMU</name>
<keyword evidence="1" id="KW-0732">Signal</keyword>